<dbReference type="Proteomes" id="UP000325440">
    <property type="component" value="Unassembled WGS sequence"/>
</dbReference>
<protein>
    <submittedName>
        <fullName evidence="1">Uncharacterized protein</fullName>
    </submittedName>
</protein>
<keyword evidence="2" id="KW-1185">Reference proteome</keyword>
<organism evidence="1 2">
    <name type="scientific">Cinara cedri</name>
    <dbReference type="NCBI Taxonomy" id="506608"/>
    <lineage>
        <taxon>Eukaryota</taxon>
        <taxon>Metazoa</taxon>
        <taxon>Ecdysozoa</taxon>
        <taxon>Arthropoda</taxon>
        <taxon>Hexapoda</taxon>
        <taxon>Insecta</taxon>
        <taxon>Pterygota</taxon>
        <taxon>Neoptera</taxon>
        <taxon>Paraneoptera</taxon>
        <taxon>Hemiptera</taxon>
        <taxon>Sternorrhyncha</taxon>
        <taxon>Aphidomorpha</taxon>
        <taxon>Aphidoidea</taxon>
        <taxon>Aphididae</taxon>
        <taxon>Lachninae</taxon>
        <taxon>Cinara</taxon>
    </lineage>
</organism>
<gene>
    <name evidence="1" type="ORF">CINCED_3A017400</name>
</gene>
<dbReference type="OrthoDB" id="6602599at2759"/>
<sequence>MSIDNVDLIEKTQISKTTSNADAVIPQQQQVIYSKKKNDDLLKDLDVLNVQNWPDKYDIQYGDKFVRRLATQFQVDEILIVRGFREFKDTTNLSLVYSLRPLIVAINTINKSFSTMNIIATWKRNALTPKHLSSLLLIQCIGPLTNSRHGSIMFNK</sequence>
<evidence type="ECO:0000313" key="1">
    <source>
        <dbReference type="EMBL" id="VVC40737.1"/>
    </source>
</evidence>
<accession>A0A5E4N7L0</accession>
<name>A0A5E4N7L0_9HEMI</name>
<proteinExistence type="predicted"/>
<dbReference type="EMBL" id="CABPRJ010001907">
    <property type="protein sequence ID" value="VVC40737.1"/>
    <property type="molecule type" value="Genomic_DNA"/>
</dbReference>
<reference evidence="1 2" key="1">
    <citation type="submission" date="2019-08" db="EMBL/GenBank/DDBJ databases">
        <authorList>
            <person name="Alioto T."/>
            <person name="Alioto T."/>
            <person name="Gomez Garrido J."/>
        </authorList>
    </citation>
    <scope>NUCLEOTIDE SEQUENCE [LARGE SCALE GENOMIC DNA]</scope>
</reference>
<evidence type="ECO:0000313" key="2">
    <source>
        <dbReference type="Proteomes" id="UP000325440"/>
    </source>
</evidence>
<dbReference type="AlphaFoldDB" id="A0A5E4N7L0"/>